<proteinExistence type="predicted"/>
<dbReference type="Proteomes" id="UP000237000">
    <property type="component" value="Unassembled WGS sequence"/>
</dbReference>
<reference evidence="2" key="1">
    <citation type="submission" date="2016-06" db="EMBL/GenBank/DDBJ databases">
        <title>Parallel loss of symbiosis genes in relatives of nitrogen-fixing non-legume Parasponia.</title>
        <authorList>
            <person name="Van Velzen R."/>
            <person name="Holmer R."/>
            <person name="Bu F."/>
            <person name="Rutten L."/>
            <person name="Van Zeijl A."/>
            <person name="Liu W."/>
            <person name="Santuari L."/>
            <person name="Cao Q."/>
            <person name="Sharma T."/>
            <person name="Shen D."/>
            <person name="Roswanjaya Y."/>
            <person name="Wardhani T."/>
            <person name="Kalhor M.S."/>
            <person name="Jansen J."/>
            <person name="Van den Hoogen J."/>
            <person name="Gungor B."/>
            <person name="Hartog M."/>
            <person name="Hontelez J."/>
            <person name="Verver J."/>
            <person name="Yang W.-C."/>
            <person name="Schijlen E."/>
            <person name="Repin R."/>
            <person name="Schilthuizen M."/>
            <person name="Schranz E."/>
            <person name="Heidstra R."/>
            <person name="Miyata K."/>
            <person name="Fedorova E."/>
            <person name="Kohlen W."/>
            <person name="Bisseling T."/>
            <person name="Smit S."/>
            <person name="Geurts R."/>
        </authorList>
    </citation>
    <scope>NUCLEOTIDE SEQUENCE [LARGE SCALE GENOMIC DNA]</scope>
    <source>
        <strain evidence="2">cv. RG33-2</strain>
    </source>
</reference>
<name>A0A2P5FB67_TREOI</name>
<keyword evidence="2" id="KW-1185">Reference proteome</keyword>
<dbReference type="InParanoid" id="A0A2P5FB67"/>
<comment type="caution">
    <text evidence="1">The sequence shown here is derived from an EMBL/GenBank/DDBJ whole genome shotgun (WGS) entry which is preliminary data.</text>
</comment>
<organism evidence="1 2">
    <name type="scientific">Trema orientale</name>
    <name type="common">Charcoal tree</name>
    <name type="synonym">Celtis orientalis</name>
    <dbReference type="NCBI Taxonomy" id="63057"/>
    <lineage>
        <taxon>Eukaryota</taxon>
        <taxon>Viridiplantae</taxon>
        <taxon>Streptophyta</taxon>
        <taxon>Embryophyta</taxon>
        <taxon>Tracheophyta</taxon>
        <taxon>Spermatophyta</taxon>
        <taxon>Magnoliopsida</taxon>
        <taxon>eudicotyledons</taxon>
        <taxon>Gunneridae</taxon>
        <taxon>Pentapetalae</taxon>
        <taxon>rosids</taxon>
        <taxon>fabids</taxon>
        <taxon>Rosales</taxon>
        <taxon>Cannabaceae</taxon>
        <taxon>Trema</taxon>
    </lineage>
</organism>
<dbReference type="AlphaFoldDB" id="A0A2P5FB67"/>
<dbReference type="OrthoDB" id="10275419at2759"/>
<protein>
    <submittedName>
        <fullName evidence="1">Uncharacterized protein</fullName>
    </submittedName>
</protein>
<gene>
    <name evidence="1" type="ORF">TorRG33x02_092170</name>
</gene>
<dbReference type="EMBL" id="JXTC01000047">
    <property type="protein sequence ID" value="PON95018.1"/>
    <property type="molecule type" value="Genomic_DNA"/>
</dbReference>
<accession>A0A2P5FB67</accession>
<sequence>MNKRGQYLGETYSELFKLFIFFRYTGNDSATSCLARVSSLTNRWWTKRRMVGPTIRGAEWLRIRLPVKEGTPWRLGGPTGRGQRKGQAQPIVLKRFGSMESTAEILRFRVLVNPGTVDHEGETKG</sequence>
<evidence type="ECO:0000313" key="2">
    <source>
        <dbReference type="Proteomes" id="UP000237000"/>
    </source>
</evidence>
<evidence type="ECO:0000313" key="1">
    <source>
        <dbReference type="EMBL" id="PON95018.1"/>
    </source>
</evidence>